<evidence type="ECO:0000313" key="1">
    <source>
        <dbReference type="EMBL" id="RAK19831.1"/>
    </source>
</evidence>
<reference evidence="1 2" key="1">
    <citation type="submission" date="2018-06" db="EMBL/GenBank/DDBJ databases">
        <title>Genomic Encyclopedia of Type Strains, Phase III (KMG-III): the genomes of soil and plant-associated and newly described type strains.</title>
        <authorList>
            <person name="Whitman W."/>
        </authorList>
    </citation>
    <scope>NUCLEOTIDE SEQUENCE [LARGE SCALE GENOMIC DNA]</scope>
    <source>
        <strain evidence="1 2">CGMCC 1.8979</strain>
    </source>
</reference>
<dbReference type="RefSeq" id="WP_111644894.1">
    <property type="nucleotide sequence ID" value="NZ_QLMH01000005.1"/>
</dbReference>
<dbReference type="AlphaFoldDB" id="A0A327YH54"/>
<accession>A0A327YH54</accession>
<dbReference type="InterPro" id="IPR017642">
    <property type="entry name" value="DNA_S_mod_DndB"/>
</dbReference>
<dbReference type="Pfam" id="PF14072">
    <property type="entry name" value="DndB"/>
    <property type="match status" value="1"/>
</dbReference>
<organism evidence="1 2">
    <name type="scientific">Paranoxybacillus vitaminiphilus</name>
    <dbReference type="NCBI Taxonomy" id="581036"/>
    <lineage>
        <taxon>Bacteria</taxon>
        <taxon>Bacillati</taxon>
        <taxon>Bacillota</taxon>
        <taxon>Bacilli</taxon>
        <taxon>Bacillales</taxon>
        <taxon>Anoxybacillaceae</taxon>
        <taxon>Paranoxybacillus</taxon>
    </lineage>
</organism>
<evidence type="ECO:0000313" key="2">
    <source>
        <dbReference type="Proteomes" id="UP000248555"/>
    </source>
</evidence>
<comment type="caution">
    <text evidence="1">The sequence shown here is derived from an EMBL/GenBank/DDBJ whole genome shotgun (WGS) entry which is preliminary data.</text>
</comment>
<gene>
    <name evidence="1" type="ORF">B0I26_10513</name>
</gene>
<protein>
    <submittedName>
        <fullName evidence="1">DndB-like DNA-sulfur modification-associated protein</fullName>
    </submittedName>
</protein>
<dbReference type="EMBL" id="QLMH01000005">
    <property type="protein sequence ID" value="RAK19831.1"/>
    <property type="molecule type" value="Genomic_DNA"/>
</dbReference>
<keyword evidence="2" id="KW-1185">Reference proteome</keyword>
<proteinExistence type="predicted"/>
<dbReference type="OrthoDB" id="7831443at2"/>
<sequence length="339" mass="39836">MYAEQTMIVIPIPQLAQMMDEKRIEVRNVYQSQVRSIKKYMEEAFSKKQVYFPPLIAHTDQQETDLKTLKMRMIDGSKRAVALTQLYKTNKKMLQNSEDNKERIKLDIILSETAIGVQLFSGLTKEEQDQLYIDFNTKGKKVALSKLIEYDSRNAVNQIAHQVLQQNPLLRLAGIETEKRAVIRPANKKFLSLSQLRQLVVLFITGKIYMRSPEFDVKLNLQPEEYVELIDEWFNELFLLYPHENIGNYEKTILASFPMILAIGYYVNEGMVRSTAAARKQVMKRRMEALRTVNWNVHNREWQQFNGQFRGSQRLYFFNHDKETLLSIVQWLKSQKTLV</sequence>
<name>A0A327YH54_9BACL</name>
<dbReference type="Proteomes" id="UP000248555">
    <property type="component" value="Unassembled WGS sequence"/>
</dbReference>